<dbReference type="InterPro" id="IPR013563">
    <property type="entry name" value="Oligopep_ABC_C"/>
</dbReference>
<dbReference type="EMBL" id="SMJZ01000021">
    <property type="protein sequence ID" value="TDC09041.1"/>
    <property type="molecule type" value="Genomic_DNA"/>
</dbReference>
<dbReference type="InterPro" id="IPR017871">
    <property type="entry name" value="ABC_transporter-like_CS"/>
</dbReference>
<dbReference type="GO" id="GO:0055085">
    <property type="term" value="P:transmembrane transport"/>
    <property type="evidence" value="ECO:0007669"/>
    <property type="project" value="UniProtKB-ARBA"/>
</dbReference>
<dbReference type="GO" id="GO:0005524">
    <property type="term" value="F:ATP binding"/>
    <property type="evidence" value="ECO:0007669"/>
    <property type="project" value="UniProtKB-KW"/>
</dbReference>
<evidence type="ECO:0000256" key="1">
    <source>
        <dbReference type="ARBA" id="ARBA00005417"/>
    </source>
</evidence>
<evidence type="ECO:0000313" key="8">
    <source>
        <dbReference type="Proteomes" id="UP000295157"/>
    </source>
</evidence>
<dbReference type="Gene3D" id="3.40.50.300">
    <property type="entry name" value="P-loop containing nucleotide triphosphate hydrolases"/>
    <property type="match status" value="1"/>
</dbReference>
<comment type="similarity">
    <text evidence="1">Belongs to the ABC transporter superfamily.</text>
</comment>
<dbReference type="RefSeq" id="WP_132331555.1">
    <property type="nucleotide sequence ID" value="NZ_SMJZ01000021.1"/>
</dbReference>
<evidence type="ECO:0000256" key="3">
    <source>
        <dbReference type="ARBA" id="ARBA00022741"/>
    </source>
</evidence>
<keyword evidence="4 7" id="KW-0067">ATP-binding</keyword>
<comment type="caution">
    <text evidence="7">The sequence shown here is derived from an EMBL/GenBank/DDBJ whole genome shotgun (WGS) entry which is preliminary data.</text>
</comment>
<dbReference type="SMART" id="SM00382">
    <property type="entry name" value="AAA"/>
    <property type="match status" value="1"/>
</dbReference>
<proteinExistence type="inferred from homology"/>
<sequence length="282" mass="29540">MTGTRAGAPESSGANGGAGGGDVPVLEASRAGFSYRGGRPVLEDVSVSVTAGRNVALVGESGAGKTTLLRLLLGLARPSTGRILFDGAELAPRDRAFRRAVQPVFQDPYSSLDPRQRVGRIVSEPLRSLGLPAAGSRAARRAEAAERAAEALESVGLPADAARRYPHEFSGGQRQRIAIARAVVCGPRVLLADEPVSALDVSTRVRVVELLAELGRSRGLTLVVVSHDLSVVAALCPEAVVVESGRVVESGPTERVLGSPAHPYTRRLVESVPRLSRAARLR</sequence>
<feature type="compositionally biased region" description="Low complexity" evidence="5">
    <location>
        <begin position="1"/>
        <end position="13"/>
    </location>
</feature>
<dbReference type="Proteomes" id="UP000295157">
    <property type="component" value="Unassembled WGS sequence"/>
</dbReference>
<dbReference type="InterPro" id="IPR003439">
    <property type="entry name" value="ABC_transporter-like_ATP-bd"/>
</dbReference>
<dbReference type="GO" id="GO:0015833">
    <property type="term" value="P:peptide transport"/>
    <property type="evidence" value="ECO:0007669"/>
    <property type="project" value="InterPro"/>
</dbReference>
<organism evidence="7 8">
    <name type="scientific">Nonomuraea longispora</name>
    <dbReference type="NCBI Taxonomy" id="1848320"/>
    <lineage>
        <taxon>Bacteria</taxon>
        <taxon>Bacillati</taxon>
        <taxon>Actinomycetota</taxon>
        <taxon>Actinomycetes</taxon>
        <taxon>Streptosporangiales</taxon>
        <taxon>Streptosporangiaceae</taxon>
        <taxon>Nonomuraea</taxon>
    </lineage>
</organism>
<dbReference type="CDD" id="cd03257">
    <property type="entry name" value="ABC_NikE_OppD_transporters"/>
    <property type="match status" value="1"/>
</dbReference>
<evidence type="ECO:0000313" key="7">
    <source>
        <dbReference type="EMBL" id="TDC09041.1"/>
    </source>
</evidence>
<protein>
    <submittedName>
        <fullName evidence="7">ABC transporter ATP-binding protein</fullName>
    </submittedName>
</protein>
<keyword evidence="2" id="KW-0813">Transport</keyword>
<dbReference type="SUPFAM" id="SSF52540">
    <property type="entry name" value="P-loop containing nucleoside triphosphate hydrolases"/>
    <property type="match status" value="1"/>
</dbReference>
<evidence type="ECO:0000256" key="4">
    <source>
        <dbReference type="ARBA" id="ARBA00022840"/>
    </source>
</evidence>
<dbReference type="Pfam" id="PF00005">
    <property type="entry name" value="ABC_tran"/>
    <property type="match status" value="1"/>
</dbReference>
<evidence type="ECO:0000256" key="2">
    <source>
        <dbReference type="ARBA" id="ARBA00022448"/>
    </source>
</evidence>
<dbReference type="PANTHER" id="PTHR43776">
    <property type="entry name" value="TRANSPORT ATP-BINDING PROTEIN"/>
    <property type="match status" value="1"/>
</dbReference>
<evidence type="ECO:0000259" key="6">
    <source>
        <dbReference type="PROSITE" id="PS50893"/>
    </source>
</evidence>
<reference evidence="7 8" key="1">
    <citation type="submission" date="2019-02" db="EMBL/GenBank/DDBJ databases">
        <title>Draft genome sequences of novel Actinobacteria.</title>
        <authorList>
            <person name="Sahin N."/>
            <person name="Ay H."/>
            <person name="Saygin H."/>
        </authorList>
    </citation>
    <scope>NUCLEOTIDE SEQUENCE [LARGE SCALE GENOMIC DNA]</scope>
    <source>
        <strain evidence="7 8">KC201</strain>
    </source>
</reference>
<accession>A0A4R4NIA7</accession>
<dbReference type="PROSITE" id="PS00211">
    <property type="entry name" value="ABC_TRANSPORTER_1"/>
    <property type="match status" value="1"/>
</dbReference>
<keyword evidence="8" id="KW-1185">Reference proteome</keyword>
<dbReference type="InterPro" id="IPR027417">
    <property type="entry name" value="P-loop_NTPase"/>
</dbReference>
<gene>
    <name evidence="7" type="ORF">E1267_08605</name>
</gene>
<dbReference type="Pfam" id="PF08352">
    <property type="entry name" value="oligo_HPY"/>
    <property type="match status" value="1"/>
</dbReference>
<dbReference type="InterPro" id="IPR003593">
    <property type="entry name" value="AAA+_ATPase"/>
</dbReference>
<feature type="domain" description="ABC transporter" evidence="6">
    <location>
        <begin position="23"/>
        <end position="269"/>
    </location>
</feature>
<dbReference type="PROSITE" id="PS50893">
    <property type="entry name" value="ABC_TRANSPORTER_2"/>
    <property type="match status" value="1"/>
</dbReference>
<dbReference type="GO" id="GO:0016887">
    <property type="term" value="F:ATP hydrolysis activity"/>
    <property type="evidence" value="ECO:0007669"/>
    <property type="project" value="InterPro"/>
</dbReference>
<dbReference type="OrthoDB" id="2986442at2"/>
<keyword evidence="3" id="KW-0547">Nucleotide-binding</keyword>
<dbReference type="PANTHER" id="PTHR43776:SF7">
    <property type="entry name" value="D,D-DIPEPTIDE TRANSPORT ATP-BINDING PROTEIN DDPF-RELATED"/>
    <property type="match status" value="1"/>
</dbReference>
<dbReference type="AlphaFoldDB" id="A0A4R4NIA7"/>
<name>A0A4R4NIA7_9ACTN</name>
<dbReference type="InterPro" id="IPR050319">
    <property type="entry name" value="ABC_transp_ATP-bind"/>
</dbReference>
<feature type="region of interest" description="Disordered" evidence="5">
    <location>
        <begin position="1"/>
        <end position="21"/>
    </location>
</feature>
<evidence type="ECO:0000256" key="5">
    <source>
        <dbReference type="SAM" id="MobiDB-lite"/>
    </source>
</evidence>